<organism evidence="2 3">
    <name type="scientific">Dissostichus mawsoni</name>
    <name type="common">Antarctic cod</name>
    <dbReference type="NCBI Taxonomy" id="36200"/>
    <lineage>
        <taxon>Eukaryota</taxon>
        <taxon>Metazoa</taxon>
        <taxon>Chordata</taxon>
        <taxon>Craniata</taxon>
        <taxon>Vertebrata</taxon>
        <taxon>Euteleostomi</taxon>
        <taxon>Actinopterygii</taxon>
        <taxon>Neopterygii</taxon>
        <taxon>Teleostei</taxon>
        <taxon>Neoteleostei</taxon>
        <taxon>Acanthomorphata</taxon>
        <taxon>Eupercaria</taxon>
        <taxon>Perciformes</taxon>
        <taxon>Notothenioidei</taxon>
        <taxon>Nototheniidae</taxon>
        <taxon>Dissostichus</taxon>
    </lineage>
</organism>
<accession>A0A7J5YWM2</accession>
<keyword evidence="3" id="KW-1185">Reference proteome</keyword>
<dbReference type="AlphaFoldDB" id="A0A7J5YWM2"/>
<feature type="non-terminal residue" evidence="2">
    <location>
        <position position="1"/>
    </location>
</feature>
<evidence type="ECO:0000256" key="1">
    <source>
        <dbReference type="SAM" id="MobiDB-lite"/>
    </source>
</evidence>
<sequence>HSPPQISPSLSPAPRPLHSVTPLYLLSPLSLRSLVARVSQRCRGLCSSIGGKDRAEDRSGCKPGGKSLRELDV</sequence>
<evidence type="ECO:0000313" key="2">
    <source>
        <dbReference type="EMBL" id="KAF3854002.1"/>
    </source>
</evidence>
<dbReference type="Proteomes" id="UP000518266">
    <property type="component" value="Unassembled WGS sequence"/>
</dbReference>
<feature type="non-terminal residue" evidence="2">
    <location>
        <position position="73"/>
    </location>
</feature>
<dbReference type="EMBL" id="JAAKFY010000008">
    <property type="protein sequence ID" value="KAF3854002.1"/>
    <property type="molecule type" value="Genomic_DNA"/>
</dbReference>
<gene>
    <name evidence="2" type="ORF">F7725_014690</name>
</gene>
<protein>
    <submittedName>
        <fullName evidence="2">Uncharacterized protein</fullName>
    </submittedName>
</protein>
<feature type="compositionally biased region" description="Basic and acidic residues" evidence="1">
    <location>
        <begin position="51"/>
        <end position="60"/>
    </location>
</feature>
<evidence type="ECO:0000313" key="3">
    <source>
        <dbReference type="Proteomes" id="UP000518266"/>
    </source>
</evidence>
<name>A0A7J5YWM2_DISMA</name>
<feature type="region of interest" description="Disordered" evidence="1">
    <location>
        <begin position="49"/>
        <end position="73"/>
    </location>
</feature>
<reference evidence="2 3" key="1">
    <citation type="submission" date="2020-03" db="EMBL/GenBank/DDBJ databases">
        <title>Dissostichus mawsoni Genome sequencing and assembly.</title>
        <authorList>
            <person name="Park H."/>
        </authorList>
    </citation>
    <scope>NUCLEOTIDE SEQUENCE [LARGE SCALE GENOMIC DNA]</scope>
    <source>
        <strain evidence="2">DM0001</strain>
        <tissue evidence="2">Muscle</tissue>
    </source>
</reference>
<comment type="caution">
    <text evidence="2">The sequence shown here is derived from an EMBL/GenBank/DDBJ whole genome shotgun (WGS) entry which is preliminary data.</text>
</comment>
<proteinExistence type="predicted"/>